<feature type="coiled-coil region" evidence="17">
    <location>
        <begin position="217"/>
        <end position="244"/>
    </location>
</feature>
<dbReference type="InterPro" id="IPR027256">
    <property type="entry name" value="P-typ_ATPase_IB"/>
</dbReference>
<keyword evidence="11" id="KW-0460">Magnesium</keyword>
<dbReference type="Gene3D" id="2.70.150.10">
    <property type="entry name" value="Calcium-transporting ATPase, cytoplasmic transduction domain A"/>
    <property type="match status" value="1"/>
</dbReference>
<dbReference type="Gene3D" id="3.40.1110.10">
    <property type="entry name" value="Calcium-transporting ATPase, cytoplasmic domain N"/>
    <property type="match status" value="1"/>
</dbReference>
<dbReference type="InterPro" id="IPR059000">
    <property type="entry name" value="ATPase_P-type_domA"/>
</dbReference>
<dbReference type="CDD" id="cd00371">
    <property type="entry name" value="HMA"/>
    <property type="match status" value="3"/>
</dbReference>
<comment type="caution">
    <text evidence="20">The sequence shown here is derived from an EMBL/GenBank/DDBJ whole genome shotgun (WGS) entry which is preliminary data.</text>
</comment>
<keyword evidence="14" id="KW-0186">Copper</keyword>
<feature type="transmembrane region" description="Helical" evidence="18">
    <location>
        <begin position="273"/>
        <end position="299"/>
    </location>
</feature>
<dbReference type="PANTHER" id="PTHR43520:SF8">
    <property type="entry name" value="P-TYPE CU(+) TRANSPORTER"/>
    <property type="match status" value="1"/>
</dbReference>
<keyword evidence="5 18" id="KW-0812">Transmembrane</keyword>
<evidence type="ECO:0000256" key="5">
    <source>
        <dbReference type="ARBA" id="ARBA00022692"/>
    </source>
</evidence>
<dbReference type="PROSITE" id="PS00154">
    <property type="entry name" value="ATPASE_E1_E2"/>
    <property type="match status" value="1"/>
</dbReference>
<evidence type="ECO:0000256" key="2">
    <source>
        <dbReference type="ARBA" id="ARBA00006024"/>
    </source>
</evidence>
<dbReference type="GO" id="GO:0005507">
    <property type="term" value="F:copper ion binding"/>
    <property type="evidence" value="ECO:0007669"/>
    <property type="project" value="InterPro"/>
</dbReference>
<dbReference type="InterPro" id="IPR008250">
    <property type="entry name" value="ATPase_P-typ_transduc_dom_A_sf"/>
</dbReference>
<keyword evidence="17" id="KW-0175">Coiled coil</keyword>
<keyword evidence="8" id="KW-0547">Nucleotide-binding</keyword>
<dbReference type="InterPro" id="IPR006121">
    <property type="entry name" value="HMA_dom"/>
</dbReference>
<dbReference type="InterPro" id="IPR017969">
    <property type="entry name" value="Heavy-metal-associated_CS"/>
</dbReference>
<evidence type="ECO:0000256" key="6">
    <source>
        <dbReference type="ARBA" id="ARBA00022723"/>
    </source>
</evidence>
<feature type="transmembrane region" description="Helical" evidence="18">
    <location>
        <begin position="486"/>
        <end position="508"/>
    </location>
</feature>
<proteinExistence type="inferred from homology"/>
<dbReference type="GO" id="GO:0005886">
    <property type="term" value="C:plasma membrane"/>
    <property type="evidence" value="ECO:0007669"/>
    <property type="project" value="UniProtKB-SubCell"/>
</dbReference>
<dbReference type="PRINTS" id="PR00942">
    <property type="entry name" value="CUATPASEI"/>
</dbReference>
<dbReference type="InterPro" id="IPR023214">
    <property type="entry name" value="HAD_sf"/>
</dbReference>
<dbReference type="InterPro" id="IPR006122">
    <property type="entry name" value="HMA_Cu_ion-bd"/>
</dbReference>
<evidence type="ECO:0000256" key="18">
    <source>
        <dbReference type="SAM" id="Phobius"/>
    </source>
</evidence>
<feature type="transmembrane region" description="Helical" evidence="18">
    <location>
        <begin position="335"/>
        <end position="352"/>
    </location>
</feature>
<evidence type="ECO:0000256" key="16">
    <source>
        <dbReference type="ARBA" id="ARBA00023136"/>
    </source>
</evidence>
<dbReference type="NCBIfam" id="TIGR00003">
    <property type="entry name" value="copper ion binding protein"/>
    <property type="match status" value="3"/>
</dbReference>
<feature type="domain" description="HMA" evidence="19">
    <location>
        <begin position="149"/>
        <end position="215"/>
    </location>
</feature>
<feature type="domain" description="HMA" evidence="19">
    <location>
        <begin position="9"/>
        <end position="75"/>
    </location>
</feature>
<evidence type="ECO:0000256" key="17">
    <source>
        <dbReference type="SAM" id="Coils"/>
    </source>
</evidence>
<accession>A0A0F9PKI9</accession>
<keyword evidence="12" id="KW-1278">Translocase</keyword>
<dbReference type="SUPFAM" id="SSF81653">
    <property type="entry name" value="Calcium ATPase, transduction domain A"/>
    <property type="match status" value="1"/>
</dbReference>
<dbReference type="PRINTS" id="PR00119">
    <property type="entry name" value="CATATPASE"/>
</dbReference>
<keyword evidence="9" id="KW-0187">Copper transport</keyword>
<organism evidence="20">
    <name type="scientific">marine sediment metagenome</name>
    <dbReference type="NCBI Taxonomy" id="412755"/>
    <lineage>
        <taxon>unclassified sequences</taxon>
        <taxon>metagenomes</taxon>
        <taxon>ecological metagenomes</taxon>
    </lineage>
</organism>
<dbReference type="GO" id="GO:0055070">
    <property type="term" value="P:copper ion homeostasis"/>
    <property type="evidence" value="ECO:0007669"/>
    <property type="project" value="TreeGrafter"/>
</dbReference>
<dbReference type="Pfam" id="PF00122">
    <property type="entry name" value="E1-E2_ATPase"/>
    <property type="match status" value="1"/>
</dbReference>
<evidence type="ECO:0000256" key="8">
    <source>
        <dbReference type="ARBA" id="ARBA00022741"/>
    </source>
</evidence>
<evidence type="ECO:0000259" key="19">
    <source>
        <dbReference type="PROSITE" id="PS50846"/>
    </source>
</evidence>
<evidence type="ECO:0000256" key="1">
    <source>
        <dbReference type="ARBA" id="ARBA00004651"/>
    </source>
</evidence>
<dbReference type="PROSITE" id="PS50846">
    <property type="entry name" value="HMA_2"/>
    <property type="match status" value="3"/>
</dbReference>
<dbReference type="InterPro" id="IPR036163">
    <property type="entry name" value="HMA_dom_sf"/>
</dbReference>
<dbReference type="GO" id="GO:0005524">
    <property type="term" value="F:ATP binding"/>
    <property type="evidence" value="ECO:0007669"/>
    <property type="project" value="UniProtKB-KW"/>
</dbReference>
<dbReference type="PROSITE" id="PS01047">
    <property type="entry name" value="HMA_1"/>
    <property type="match status" value="3"/>
</dbReference>
<evidence type="ECO:0000256" key="3">
    <source>
        <dbReference type="ARBA" id="ARBA00022448"/>
    </source>
</evidence>
<gene>
    <name evidence="20" type="ORF">LCGC14_0831180</name>
</gene>
<keyword evidence="10" id="KW-0067">ATP-binding</keyword>
<dbReference type="SUPFAM" id="SSF56784">
    <property type="entry name" value="HAD-like"/>
    <property type="match status" value="1"/>
</dbReference>
<keyword evidence="4" id="KW-1003">Cell membrane</keyword>
<evidence type="ECO:0000256" key="7">
    <source>
        <dbReference type="ARBA" id="ARBA00022737"/>
    </source>
</evidence>
<keyword evidence="15" id="KW-0406">Ion transport</keyword>
<dbReference type="FunFam" id="3.30.70.100:FF:000005">
    <property type="entry name" value="Copper-exporting P-type ATPase A"/>
    <property type="match status" value="3"/>
</dbReference>
<dbReference type="GO" id="GO:0043682">
    <property type="term" value="F:P-type divalent copper transporter activity"/>
    <property type="evidence" value="ECO:0007669"/>
    <property type="project" value="TreeGrafter"/>
</dbReference>
<dbReference type="InterPro" id="IPR044492">
    <property type="entry name" value="P_typ_ATPase_HD_dom"/>
</dbReference>
<dbReference type="EMBL" id="LAZR01002386">
    <property type="protein sequence ID" value="KKN30714.1"/>
    <property type="molecule type" value="Genomic_DNA"/>
</dbReference>
<dbReference type="CDD" id="cd02094">
    <property type="entry name" value="P-type_ATPase_Cu-like"/>
    <property type="match status" value="1"/>
</dbReference>
<feature type="transmembrane region" description="Helical" evidence="18">
    <location>
        <begin position="528"/>
        <end position="554"/>
    </location>
</feature>
<dbReference type="PANTHER" id="PTHR43520">
    <property type="entry name" value="ATP7, ISOFORM B"/>
    <property type="match status" value="1"/>
</dbReference>
<keyword evidence="13 18" id="KW-1133">Transmembrane helix</keyword>
<comment type="similarity">
    <text evidence="2">Belongs to the cation transport ATPase (P-type) (TC 3.A.3) family. Type IB subfamily.</text>
</comment>
<dbReference type="InterPro" id="IPR018303">
    <property type="entry name" value="ATPase_P-typ_P_site"/>
</dbReference>
<keyword evidence="7" id="KW-0677">Repeat</keyword>
<evidence type="ECO:0000256" key="11">
    <source>
        <dbReference type="ARBA" id="ARBA00022842"/>
    </source>
</evidence>
<dbReference type="InterPro" id="IPR001757">
    <property type="entry name" value="P_typ_ATPase"/>
</dbReference>
<evidence type="ECO:0000256" key="14">
    <source>
        <dbReference type="ARBA" id="ARBA00023008"/>
    </source>
</evidence>
<dbReference type="SFLD" id="SFLDS00003">
    <property type="entry name" value="Haloacid_Dehalogenase"/>
    <property type="match status" value="1"/>
</dbReference>
<dbReference type="Pfam" id="PF00702">
    <property type="entry name" value="Hydrolase"/>
    <property type="match status" value="1"/>
</dbReference>
<sequence length="909" mass="98313">MIEKSIKGKSTILNIQGMTCASCAQTVEKALNKGEGVIEVNVNLATEKAHLTYNPEKIKKKEILDLVNNTGYGATLDTSKIVIKIGGMTCASCVQTVEKALNKAEGIIEANVNLATEKAHLTYNPEKIKSKEILDIVANTGYGATLETSKIMIKIGGMTCASCVQTVEKALNKAEGIIDANVNLATEKAVVKYDANELDYDDIARIIDNTGYSALGKEEIESIASKYDQEIEDEEKKFKTAKNRMMVAWLFTVPITIWMLVEMISGIMWPNALIFNLGMIILALPPLFWAGYSTYYTAFKAVRHGSANMDVLIALGTLSAFITGPLYFFWPILNYAGVAAMIMAFHLTGRYIETKAKGRASQAIRKLLELGAKSARIIVDGEEKEIPIEQLKENDLMLVKPGEKIPTDGIIIEGQSAIDESMATGESMPVKKKMGDEVIGATINQRGLLKIKATKVGKDTFLSQVVKMVEECQGSKVPIQKFADTVVSYFVPAVLVLSTAAFLLWIFVPDVMKMVIIAVQSVIPWVDPNLGILTLALLALIATLIIACPCALGLATPTALMVGSGMGAENGVLIRHGEAIQTLKNIETVVFDKTGTITKGTPEVTDIHVVEGFTTEEVLRFAASIEAGSEHPLADAIIRKSKEEDIELHELFEFESITGKGVKAKVKASPEKLILVGSRKLMKENGIDYKDDLEADIVSLEEEAKTVILLAVDGKIAGILAIADAIKEDSILAIRELESLGIRTAMLTGDNKRTAEAIAKKIGISEVLAEVLPDEKVNEILRLQENEKLVAMVGDGINDAPALTAANVGIAIGTGTDIAIESADITLVSGKLSGVVTAVKLSRNTFKKIKQNLFWAFFYNVVAIPLAMLGLAHPLIAEVAMATSSITVVSNANMLRRSDIYPSYKKNVK</sequence>
<dbReference type="InterPro" id="IPR023298">
    <property type="entry name" value="ATPase_P-typ_TM_dom_sf"/>
</dbReference>
<dbReference type="Gene3D" id="3.30.70.100">
    <property type="match status" value="3"/>
</dbReference>
<dbReference type="Pfam" id="PF00403">
    <property type="entry name" value="HMA"/>
    <property type="match status" value="3"/>
</dbReference>
<dbReference type="InterPro" id="IPR023299">
    <property type="entry name" value="ATPase_P-typ_cyto_dom_N"/>
</dbReference>
<dbReference type="SFLD" id="SFLDF00027">
    <property type="entry name" value="p-type_atpase"/>
    <property type="match status" value="1"/>
</dbReference>
<dbReference type="FunFam" id="2.70.150.10:FF:000020">
    <property type="entry name" value="Copper-exporting P-type ATPase A"/>
    <property type="match status" value="1"/>
</dbReference>
<dbReference type="Gene3D" id="3.40.50.1000">
    <property type="entry name" value="HAD superfamily/HAD-like"/>
    <property type="match status" value="1"/>
</dbReference>
<name>A0A0F9PKI9_9ZZZZ</name>
<comment type="subcellular location">
    <subcellularLocation>
        <location evidence="1">Cell membrane</location>
        <topology evidence="1">Multi-pass membrane protein</topology>
    </subcellularLocation>
</comment>
<protein>
    <recommendedName>
        <fullName evidence="19">HMA domain-containing protein</fullName>
    </recommendedName>
</protein>
<dbReference type="GO" id="GO:0016887">
    <property type="term" value="F:ATP hydrolysis activity"/>
    <property type="evidence" value="ECO:0007669"/>
    <property type="project" value="InterPro"/>
</dbReference>
<keyword evidence="16 18" id="KW-0472">Membrane</keyword>
<keyword evidence="6" id="KW-0479">Metal-binding</keyword>
<dbReference type="NCBIfam" id="TIGR01494">
    <property type="entry name" value="ATPase_P-type"/>
    <property type="match status" value="2"/>
</dbReference>
<dbReference type="InterPro" id="IPR036412">
    <property type="entry name" value="HAD-like_sf"/>
</dbReference>
<dbReference type="PRINTS" id="PR00943">
    <property type="entry name" value="CUATPASE"/>
</dbReference>
<evidence type="ECO:0000256" key="12">
    <source>
        <dbReference type="ARBA" id="ARBA00022967"/>
    </source>
</evidence>
<dbReference type="SUPFAM" id="SSF55008">
    <property type="entry name" value="HMA, heavy metal-associated domain"/>
    <property type="match status" value="3"/>
</dbReference>
<dbReference type="SUPFAM" id="SSF81665">
    <property type="entry name" value="Calcium ATPase, transmembrane domain M"/>
    <property type="match status" value="1"/>
</dbReference>
<feature type="domain" description="HMA" evidence="19">
    <location>
        <begin position="79"/>
        <end position="145"/>
    </location>
</feature>
<evidence type="ECO:0000256" key="4">
    <source>
        <dbReference type="ARBA" id="ARBA00022475"/>
    </source>
</evidence>
<evidence type="ECO:0000256" key="9">
    <source>
        <dbReference type="ARBA" id="ARBA00022796"/>
    </source>
</evidence>
<dbReference type="NCBIfam" id="TIGR01525">
    <property type="entry name" value="ATPase-IB_hvy"/>
    <property type="match status" value="1"/>
</dbReference>
<reference evidence="20" key="1">
    <citation type="journal article" date="2015" name="Nature">
        <title>Complex archaea that bridge the gap between prokaryotes and eukaryotes.</title>
        <authorList>
            <person name="Spang A."/>
            <person name="Saw J.H."/>
            <person name="Jorgensen S.L."/>
            <person name="Zaremba-Niedzwiedzka K."/>
            <person name="Martijn J."/>
            <person name="Lind A.E."/>
            <person name="van Eijk R."/>
            <person name="Schleper C."/>
            <person name="Guy L."/>
            <person name="Ettema T.J."/>
        </authorList>
    </citation>
    <scope>NUCLEOTIDE SEQUENCE</scope>
</reference>
<evidence type="ECO:0000256" key="15">
    <source>
        <dbReference type="ARBA" id="ARBA00023065"/>
    </source>
</evidence>
<evidence type="ECO:0000256" key="13">
    <source>
        <dbReference type="ARBA" id="ARBA00022989"/>
    </source>
</evidence>
<evidence type="ECO:0000313" key="20">
    <source>
        <dbReference type="EMBL" id="KKN30714.1"/>
    </source>
</evidence>
<dbReference type="AlphaFoldDB" id="A0A0F9PKI9"/>
<feature type="transmembrane region" description="Helical" evidence="18">
    <location>
        <begin position="311"/>
        <end position="329"/>
    </location>
</feature>
<evidence type="ECO:0000256" key="10">
    <source>
        <dbReference type="ARBA" id="ARBA00022840"/>
    </source>
</evidence>
<feature type="transmembrane region" description="Helical" evidence="18">
    <location>
        <begin position="852"/>
        <end position="869"/>
    </location>
</feature>
<feature type="transmembrane region" description="Helical" evidence="18">
    <location>
        <begin position="246"/>
        <end position="267"/>
    </location>
</feature>
<dbReference type="SFLD" id="SFLDG00002">
    <property type="entry name" value="C1.7:_P-type_atpase_like"/>
    <property type="match status" value="1"/>
</dbReference>
<keyword evidence="3" id="KW-0813">Transport</keyword>